<name>A0A2K3QVP4_ENTGA</name>
<evidence type="ECO:0000313" key="8">
    <source>
        <dbReference type="EMBL" id="QOG26508.1"/>
    </source>
</evidence>
<dbReference type="EMBL" id="JARPZN010000004">
    <property type="protein sequence ID" value="MDT2690131.1"/>
    <property type="molecule type" value="Genomic_DNA"/>
</dbReference>
<evidence type="ECO:0000256" key="1">
    <source>
        <dbReference type="ARBA" id="ARBA00008324"/>
    </source>
</evidence>
<dbReference type="EMBL" id="WVTI01000002">
    <property type="protein sequence ID" value="MXS25037.1"/>
    <property type="molecule type" value="Genomic_DNA"/>
</dbReference>
<dbReference type="CDD" id="cd03443">
    <property type="entry name" value="PaaI_thioesterase"/>
    <property type="match status" value="1"/>
</dbReference>
<dbReference type="Proteomes" id="UP000516696">
    <property type="component" value="Chromosome"/>
</dbReference>
<dbReference type="EC" id="3.1.2.-" evidence="5"/>
<reference evidence="4 11" key="3">
    <citation type="submission" date="2020-06" db="EMBL/GenBank/DDBJ databases">
        <title>Crossreactivity between MHC class I-restricted antigens from cancer cells and an enterococcal bacteriophage.</title>
        <authorList>
            <person name="Fluckiger A."/>
            <person name="Daillere R."/>
            <person name="Sassi M."/>
            <person name="Cattoir V."/>
            <person name="Kroemer G."/>
            <person name="Zitvogel L."/>
        </authorList>
    </citation>
    <scope>NUCLEOTIDE SEQUENCE [LARGE SCALE GENOMIC DNA]</scope>
    <source>
        <strain evidence="4 11">EG4</strain>
    </source>
</reference>
<evidence type="ECO:0000313" key="7">
    <source>
        <dbReference type="EMBL" id="MXS25037.1"/>
    </source>
</evidence>
<feature type="domain" description="Thioesterase" evidence="3">
    <location>
        <begin position="33"/>
        <end position="109"/>
    </location>
</feature>
<protein>
    <submittedName>
        <fullName evidence="7">Hotdog fold thioesterase</fullName>
    </submittedName>
    <submittedName>
        <fullName evidence="5">PaaI family thioesterase</fullName>
        <ecNumber evidence="5">3.1.2.-</ecNumber>
    </submittedName>
</protein>
<accession>A0A2K3QVP4</accession>
<dbReference type="PANTHER" id="PTHR43240">
    <property type="entry name" value="1,4-DIHYDROXY-2-NAPHTHOYL-COA THIOESTERASE 1"/>
    <property type="match status" value="1"/>
</dbReference>
<dbReference type="Proteomes" id="UP000571857">
    <property type="component" value="Unassembled WGS sequence"/>
</dbReference>
<dbReference type="RefSeq" id="WP_003127525.1">
    <property type="nucleotide sequence ID" value="NZ_BTSN01000003.1"/>
</dbReference>
<evidence type="ECO:0000313" key="12">
    <source>
        <dbReference type="Proteomes" id="UP001241571"/>
    </source>
</evidence>
<dbReference type="GeneID" id="93223244"/>
<comment type="similarity">
    <text evidence="1">Belongs to the thioesterase PaaI family.</text>
</comment>
<dbReference type="Proteomes" id="UP001241571">
    <property type="component" value="Unassembled WGS sequence"/>
</dbReference>
<dbReference type="EMBL" id="JASUBT010000006">
    <property type="protein sequence ID" value="MDL4935995.1"/>
    <property type="molecule type" value="Genomic_DNA"/>
</dbReference>
<evidence type="ECO:0000313" key="9">
    <source>
        <dbReference type="Proteomes" id="UP000439965"/>
    </source>
</evidence>
<organism evidence="5 12">
    <name type="scientific">Enterococcus gallinarum</name>
    <dbReference type="NCBI Taxonomy" id="1353"/>
    <lineage>
        <taxon>Bacteria</taxon>
        <taxon>Bacillati</taxon>
        <taxon>Bacillota</taxon>
        <taxon>Bacilli</taxon>
        <taxon>Lactobacillales</taxon>
        <taxon>Enterococcaceae</taxon>
        <taxon>Enterococcus</taxon>
    </lineage>
</organism>
<dbReference type="SUPFAM" id="SSF54637">
    <property type="entry name" value="Thioesterase/thiol ester dehydrase-isomerase"/>
    <property type="match status" value="1"/>
</dbReference>
<evidence type="ECO:0000313" key="6">
    <source>
        <dbReference type="EMBL" id="MDT2690131.1"/>
    </source>
</evidence>
<evidence type="ECO:0000313" key="10">
    <source>
        <dbReference type="Proteomes" id="UP000516696"/>
    </source>
</evidence>
<dbReference type="InterPro" id="IPR029069">
    <property type="entry name" value="HotDog_dom_sf"/>
</dbReference>
<dbReference type="Pfam" id="PF03061">
    <property type="entry name" value="4HBT"/>
    <property type="match status" value="1"/>
</dbReference>
<dbReference type="Proteomes" id="UP000439965">
    <property type="component" value="Unassembled WGS sequence"/>
</dbReference>
<dbReference type="NCBIfam" id="TIGR00369">
    <property type="entry name" value="unchar_dom_1"/>
    <property type="match status" value="1"/>
</dbReference>
<gene>
    <name evidence="8" type="ORF">EGM181_04160</name>
    <name evidence="7" type="ORF">GTI89_02955</name>
    <name evidence="4" type="ORF">HWH42_01025</name>
    <name evidence="6" type="ORF">P7E30_07920</name>
    <name evidence="5" type="ORF">QRX88_09740</name>
</gene>
<dbReference type="PANTHER" id="PTHR43240:SF5">
    <property type="entry name" value="1,4-DIHYDROXY-2-NAPHTHOYL-COA THIOESTERASE 1"/>
    <property type="match status" value="1"/>
</dbReference>
<dbReference type="Gene3D" id="3.10.129.10">
    <property type="entry name" value="Hotdog Thioesterase"/>
    <property type="match status" value="1"/>
</dbReference>
<sequence>MNLLDYLGIQIEETTATQVRLSLVVTDQHKQPFGLLHGGINAVLIETACSLGANQAVAEDQFAAAIDLQVNHLKAVKQGTVTVEAVPDRIGGKIQTWQATIRQSDGTKTAVGRCTLTAVTK</sequence>
<dbReference type="GO" id="GO:0005829">
    <property type="term" value="C:cytosol"/>
    <property type="evidence" value="ECO:0007669"/>
    <property type="project" value="TreeGrafter"/>
</dbReference>
<evidence type="ECO:0000313" key="5">
    <source>
        <dbReference type="EMBL" id="MDL4935995.1"/>
    </source>
</evidence>
<dbReference type="AlphaFoldDB" id="A0A2K3QVP4"/>
<evidence type="ECO:0000259" key="3">
    <source>
        <dbReference type="Pfam" id="PF03061"/>
    </source>
</evidence>
<reference evidence="5 12" key="5">
    <citation type="submission" date="2023-06" db="EMBL/GenBank/DDBJ databases">
        <title>Acute promotion of culturable opportunistic pathogens and persistent increase of antibiotic resistance following antibiotic exposure in mouse gut microbiota.</title>
        <authorList>
            <person name="Li L."/>
            <person name="Wang B."/>
            <person name="Sun Y."/>
            <person name="Wang M."/>
            <person name="Xu H."/>
        </authorList>
    </citation>
    <scope>NUCLEOTIDE SEQUENCE [LARGE SCALE GENOMIC DNA]</scope>
    <source>
        <strain evidence="5 12">CRI2_2</strain>
    </source>
</reference>
<reference evidence="7 9" key="1">
    <citation type="submission" date="2019-04" db="EMBL/GenBank/DDBJ databases">
        <title>Step-wise assembly of the neonatal virome modulated by breast feeding.</title>
        <authorList>
            <person name="Liang G."/>
            <person name="Bushman F."/>
        </authorList>
    </citation>
    <scope>NUCLEOTIDE SEQUENCE [LARGE SCALE GENOMIC DNA]</scope>
    <source>
        <strain evidence="7 9">E3404</strain>
    </source>
</reference>
<dbReference type="InterPro" id="IPR003736">
    <property type="entry name" value="PAAI_dom"/>
</dbReference>
<proteinExistence type="inferred from homology"/>
<reference evidence="6" key="4">
    <citation type="submission" date="2023-03" db="EMBL/GenBank/DDBJ databases">
        <authorList>
            <person name="Shen W."/>
            <person name="Cai J."/>
        </authorList>
    </citation>
    <scope>NUCLEOTIDE SEQUENCE</scope>
    <source>
        <strain evidence="6">K69-2</strain>
    </source>
</reference>
<dbReference type="EMBL" id="CP050485">
    <property type="protein sequence ID" value="QOG26508.1"/>
    <property type="molecule type" value="Genomic_DNA"/>
</dbReference>
<dbReference type="Proteomes" id="UP001183682">
    <property type="component" value="Unassembled WGS sequence"/>
</dbReference>
<dbReference type="InterPro" id="IPR006683">
    <property type="entry name" value="Thioestr_dom"/>
</dbReference>
<dbReference type="GO" id="GO:0061522">
    <property type="term" value="F:1,4-dihydroxy-2-naphthoyl-CoA thioesterase activity"/>
    <property type="evidence" value="ECO:0007669"/>
    <property type="project" value="TreeGrafter"/>
</dbReference>
<evidence type="ECO:0000313" key="11">
    <source>
        <dbReference type="Proteomes" id="UP000571857"/>
    </source>
</evidence>
<reference evidence="8 10" key="2">
    <citation type="submission" date="2020-03" db="EMBL/GenBank/DDBJ databases">
        <title>Characterization of ganglioside-mimicking enterococci.</title>
        <authorList>
            <person name="Patry R.T."/>
            <person name="Nothaft H."/>
            <person name="Bridger R."/>
            <person name="Shajahan A."/>
            <person name="Huynh S."/>
            <person name="Sanchez S."/>
            <person name="Azadi P."/>
            <person name="Cooper K."/>
            <person name="Miller W.G."/>
            <person name="Parker C.T."/>
            <person name="Wells L."/>
            <person name="Szymanski C.M."/>
        </authorList>
    </citation>
    <scope>NUCLEOTIDE SEQUENCE [LARGE SCALE GENOMIC DNA]</scope>
    <source>
        <strain evidence="8 10">EGM181</strain>
    </source>
</reference>
<keyword evidence="2 5" id="KW-0378">Hydrolase</keyword>
<dbReference type="EMBL" id="JABXJK010000004">
    <property type="protein sequence ID" value="MBA0971185.1"/>
    <property type="molecule type" value="Genomic_DNA"/>
</dbReference>
<evidence type="ECO:0000256" key="2">
    <source>
        <dbReference type="ARBA" id="ARBA00022801"/>
    </source>
</evidence>
<evidence type="ECO:0000313" key="4">
    <source>
        <dbReference type="EMBL" id="MBA0971185.1"/>
    </source>
</evidence>